<dbReference type="InterPro" id="IPR014030">
    <property type="entry name" value="Ketoacyl_synth_N"/>
</dbReference>
<dbReference type="Gene3D" id="1.10.1200.10">
    <property type="entry name" value="ACP-like"/>
    <property type="match status" value="1"/>
</dbReference>
<keyword evidence="4" id="KW-0808">Transferase</keyword>
<dbReference type="PROSITE" id="PS52004">
    <property type="entry name" value="KS3_2"/>
    <property type="match status" value="2"/>
</dbReference>
<gene>
    <name evidence="11" type="ORF">IHE55_28590</name>
</gene>
<dbReference type="PROSITE" id="PS50075">
    <property type="entry name" value="CARRIER"/>
    <property type="match status" value="1"/>
</dbReference>
<dbReference type="Pfam" id="PF00109">
    <property type="entry name" value="ketoacyl-synt"/>
    <property type="match status" value="2"/>
</dbReference>
<dbReference type="SMART" id="SM00823">
    <property type="entry name" value="PKS_PP"/>
    <property type="match status" value="1"/>
</dbReference>
<dbReference type="SMART" id="SM00822">
    <property type="entry name" value="PKS_KR"/>
    <property type="match status" value="1"/>
</dbReference>
<dbReference type="Pfam" id="PF08990">
    <property type="entry name" value="Docking"/>
    <property type="match status" value="1"/>
</dbReference>
<dbReference type="Pfam" id="PF00550">
    <property type="entry name" value="PP-binding"/>
    <property type="match status" value="1"/>
</dbReference>
<dbReference type="EMBL" id="JACYXC010000001">
    <property type="protein sequence ID" value="MBH5338521.1"/>
    <property type="molecule type" value="Genomic_DNA"/>
</dbReference>
<sequence>MASKEETLRDYLKWVTADLHETKQRLRGVEEAAGEPIAIVSMACRFPGGVASPEDLWQMVEEGTDAVAGFPTDRGWDLEGLYDPDPDAPGKSYVRDGGFLYEAAQFDPDVFGISPREAVAMDPQQRLLLETSWEAFERGGIDPSAVRGSRIGTFIGSNRPDYFTDISSAPQGLEGHLLTGSNASVVSGRIAYTFGLEGPAVTLDTACSSSLVALHLACTALRQGDCSMALVGGVAVLSSPGGFIAFSRQRGMSRDGRCKAFGASADGLGLAEGVGVLLVERLSDARKNGHRVLAVVRGSAINQDGASNGLSAPSGPAQERVIRQALINAKLNAGQVDAVEAHGTGTTLGDPIEAQALMATYGQGRPADRPLWLGSFKSNIGHAQAAAGVAGVIKAVMSLRNGMLPKTLHADEPSPHIDWTAGAVSLLTEARPWPEKEEPWRVGVSSFGISGTNAHVILEQAPEPEPGQEPAEGAAAPAADARPAGTTAVVPWTVSGKNPAALRAQAERLRAHLAERPDEDPLDVAAALVRTRAALEHRAVVVAATREELLAGLDAVGRGAADPSVATGTAQQNGKAVFVFPGQGAQWVGMARELMDAAPVFAESMERCGRALAPFIDWDFAAELAGSLVRVDVVQPLSWAVMVSLAELWRSYGVEPAAVVGHSQGEIAAAVVAGALSVEDGARVVALRSRVIGERLAGRGGMVSLGLSRAETLRRIEGFEGRVSVAAVNGASSTVVAGEPAALDELVAACEAEEIRARRIPVDYASHSPQVESIREELLEVLDGIAPTASRVPFYSTVDSALIDTTGLDAGYWVRNLRQTVEFHQVVADLIGLGHRTFVECSSHPVLALAVGETAELAGVPEVAAVGSLRRDEGGLDRFVRSLAEAYVRGVAVDWSPLLTGAAPADLPTYAFQRSRYWLEAATPAGPAGDTGRDAHEERFWAAVEREDLKDLTDALAVDGDQPLSSVLPALSAWRRRRREHAVLDSWRYRVSWQPLPVSPDATVHGTWLLLVPATDTTGDETGTLAWPAAAARALERAGARVTWVPVAVSAGRPQVARALGDAVLDDGAGEPDAGRGPAGHAVTGVLSLLALDDTPHPDHPELTAGWVSTLTVLQAMSDIGLDASLWCATRGAVATTGADPVTHPGQAPLWGLGRVAALEYPQRWGGVVDLPADTGERARRALVAALAQGAAGNGEDQLAVRPSGLFAARLVRATGDDRPAAPAWRPSGTVLVTGGTGALGAHVARWLARGGAAHLVLTSRRGPDAPGAAELTAELTALGTGVTVAACDAADRDALAAVLAGIPADRPLTAVFHAAGVLDDTIVDTLTAQRAVDVVRPKAMAARHLHELTAHLDLSAFVLFSSFASVFPSIGQANYAAANTYLDALAEYRRAQGLPATSVMWGSWGGGGLADGEVGERLRAEGVPPMDPDRAIASLERAITAGDTVLGVVDIDWSKIAPSAVAVRPYPLITGVPEVRRAVETAGPVTGTAGHTGDEAPELVRRLAALPAADQDRELLDLVRGHAGAALGHPDPNGVDPDRAFKDLGVDSLIAVDLRNRLNTATGLRLPATLVFDHPTPLSLARFLREHLLGDVSAAASRPAVRAAASDEPIAIIGMACRMPGGADSPEELWRLIADGRDAISDFPDDRGWDVDGLYDPDPEAPGKTYVRQGGFLRDAAGFDAAFFGISPREALAMDPQQRLVLETSWEALERAGIAPASLASSSTGVFVGAGHRGYITGLRDLPEGAEGYVMTGNASSVLSGRVSYTFGFEGPAVTVDTACSSSLVALHLAVQALRSGECTLALAGGVAVMPSAEVFVEFSRQRGLSPDGRCKAFAAGADGTGWAEGVGVLLVERLSDARKNGHPVLAVVRGSAVNQDGASNGLTAPNGPSQQRVIEAALANAGLSAAEVDAVEAHGTGTPLGDPIEAQALLATYGRDRDADRPLWLGSVKSNLGHTQAAAGVAGIIKMVMAMREGVLPRTLHVDEPTPEVDWTAGAVSLLTEARPWTADGSVRRAAVSSFGVSGTNAHVVIEQAPHQDAETGTPVTSTPLPLVPWPLSARGTEALRGQAERLLAHLRDHPALDPVAVGASLAASRAGLERRAVVLGADRGELLAGLEALAGGVSSPGVVSGQVVS</sequence>
<evidence type="ECO:0000259" key="9">
    <source>
        <dbReference type="PROSITE" id="PS50075"/>
    </source>
</evidence>
<dbReference type="NCBIfam" id="NF045894">
    <property type="entry name" value="PKS_plus_SDR"/>
    <property type="match status" value="1"/>
</dbReference>
<keyword evidence="12" id="KW-1185">Reference proteome</keyword>
<dbReference type="SUPFAM" id="SSF51735">
    <property type="entry name" value="NAD(P)-binding Rossmann-fold domains"/>
    <property type="match status" value="2"/>
</dbReference>
<dbReference type="SMART" id="SM01294">
    <property type="entry name" value="PKS_PP_betabranch"/>
    <property type="match status" value="1"/>
</dbReference>
<dbReference type="InterPro" id="IPR057326">
    <property type="entry name" value="KR_dom"/>
</dbReference>
<dbReference type="InterPro" id="IPR036291">
    <property type="entry name" value="NAD(P)-bd_dom_sf"/>
</dbReference>
<dbReference type="Gene3D" id="6.10.140.1830">
    <property type="match status" value="1"/>
</dbReference>
<dbReference type="SUPFAM" id="SSF55048">
    <property type="entry name" value="Probable ACP-binding domain of malonyl-CoA ACP transacylase"/>
    <property type="match status" value="1"/>
</dbReference>
<dbReference type="Proteomes" id="UP000807371">
    <property type="component" value="Unassembled WGS sequence"/>
</dbReference>
<evidence type="ECO:0000256" key="2">
    <source>
        <dbReference type="ARBA" id="ARBA00022450"/>
    </source>
</evidence>
<dbReference type="PROSITE" id="PS00606">
    <property type="entry name" value="KS3_1"/>
    <property type="match status" value="2"/>
</dbReference>
<feature type="region of interest" description="Disordered" evidence="8">
    <location>
        <begin position="463"/>
        <end position="485"/>
    </location>
</feature>
<dbReference type="Pfam" id="PF18369">
    <property type="entry name" value="PKS_DE"/>
    <property type="match status" value="1"/>
</dbReference>
<dbReference type="InterPro" id="IPR016035">
    <property type="entry name" value="Acyl_Trfase/lysoPLipase"/>
</dbReference>
<dbReference type="SUPFAM" id="SSF52151">
    <property type="entry name" value="FabD/lysophospholipase-like"/>
    <property type="match status" value="1"/>
</dbReference>
<organism evidence="11 12">
    <name type="scientific">Streptomyces pactum</name>
    <dbReference type="NCBI Taxonomy" id="68249"/>
    <lineage>
        <taxon>Bacteria</taxon>
        <taxon>Bacillati</taxon>
        <taxon>Actinomycetota</taxon>
        <taxon>Actinomycetes</taxon>
        <taxon>Kitasatosporales</taxon>
        <taxon>Streptomycetaceae</taxon>
        <taxon>Streptomyces</taxon>
    </lineage>
</organism>
<dbReference type="Pfam" id="PF00698">
    <property type="entry name" value="Acyl_transf_1"/>
    <property type="match status" value="1"/>
</dbReference>
<keyword evidence="3" id="KW-0597">Phosphoprotein</keyword>
<dbReference type="Pfam" id="PF02801">
    <property type="entry name" value="Ketoacyl-synt_C"/>
    <property type="match status" value="2"/>
</dbReference>
<keyword evidence="5" id="KW-0045">Antibiotic biosynthesis</keyword>
<name>A0ABS0NTP7_9ACTN</name>
<dbReference type="SMART" id="SM00825">
    <property type="entry name" value="PKS_KS"/>
    <property type="match status" value="2"/>
</dbReference>
<feature type="compositionally biased region" description="Low complexity" evidence="8">
    <location>
        <begin position="468"/>
        <end position="479"/>
    </location>
</feature>
<dbReference type="SUPFAM" id="SSF53901">
    <property type="entry name" value="Thiolase-like"/>
    <property type="match status" value="2"/>
</dbReference>
<comment type="caution">
    <text evidence="11">The sequence shown here is derived from an EMBL/GenBank/DDBJ whole genome shotgun (WGS) entry which is preliminary data.</text>
</comment>
<feature type="domain" description="Ketosynthase family 3 (KS3)" evidence="10">
    <location>
        <begin position="34"/>
        <end position="460"/>
    </location>
</feature>
<evidence type="ECO:0000256" key="1">
    <source>
        <dbReference type="ARBA" id="ARBA00001957"/>
    </source>
</evidence>
<dbReference type="Gene3D" id="3.40.366.10">
    <property type="entry name" value="Malonyl-Coenzyme A Acyl Carrier Protein, domain 2"/>
    <property type="match status" value="1"/>
</dbReference>
<dbReference type="InterPro" id="IPR032821">
    <property type="entry name" value="PKS_assoc"/>
</dbReference>
<evidence type="ECO:0000313" key="11">
    <source>
        <dbReference type="EMBL" id="MBH5338521.1"/>
    </source>
</evidence>
<evidence type="ECO:0000256" key="3">
    <source>
        <dbReference type="ARBA" id="ARBA00022553"/>
    </source>
</evidence>
<dbReference type="SMART" id="SM00827">
    <property type="entry name" value="PKS_AT"/>
    <property type="match status" value="1"/>
</dbReference>
<keyword evidence="2" id="KW-0596">Phosphopantetheine</keyword>
<dbReference type="SUPFAM" id="SSF47336">
    <property type="entry name" value="ACP-like"/>
    <property type="match status" value="1"/>
</dbReference>
<evidence type="ECO:0000313" key="12">
    <source>
        <dbReference type="Proteomes" id="UP000807371"/>
    </source>
</evidence>
<dbReference type="InterPro" id="IPR018201">
    <property type="entry name" value="Ketoacyl_synth_AS"/>
</dbReference>
<evidence type="ECO:0000256" key="5">
    <source>
        <dbReference type="ARBA" id="ARBA00023194"/>
    </source>
</evidence>
<proteinExistence type="predicted"/>
<dbReference type="InterPro" id="IPR016036">
    <property type="entry name" value="Malonyl_transacylase_ACP-bd"/>
</dbReference>
<dbReference type="PANTHER" id="PTHR43775">
    <property type="entry name" value="FATTY ACID SYNTHASE"/>
    <property type="match status" value="1"/>
</dbReference>
<dbReference type="InterPro" id="IPR009081">
    <property type="entry name" value="PP-bd_ACP"/>
</dbReference>
<dbReference type="InterPro" id="IPR050091">
    <property type="entry name" value="PKS_NRPS_Biosynth_Enz"/>
</dbReference>
<keyword evidence="6" id="KW-0511">Multifunctional enzyme</keyword>
<dbReference type="InterPro" id="IPR014031">
    <property type="entry name" value="Ketoacyl_synth_C"/>
</dbReference>
<feature type="domain" description="Ketosynthase family 3 (KS3)" evidence="10">
    <location>
        <begin position="1608"/>
        <end position="2034"/>
    </location>
</feature>
<dbReference type="InterPro" id="IPR041618">
    <property type="entry name" value="PKS_DE"/>
</dbReference>
<dbReference type="InterPro" id="IPR006162">
    <property type="entry name" value="Ppantetheine_attach_site"/>
</dbReference>
<dbReference type="PANTHER" id="PTHR43775:SF51">
    <property type="entry name" value="INACTIVE PHENOLPHTHIOCEROL SYNTHESIS POLYKETIDE SYNTHASE TYPE I PKS1-RELATED"/>
    <property type="match status" value="1"/>
</dbReference>
<dbReference type="InterPro" id="IPR020841">
    <property type="entry name" value="PKS_Beta-ketoAc_synthase_dom"/>
</dbReference>
<protein>
    <submittedName>
        <fullName evidence="11">SDR family NAD(P)-dependent oxidoreductase</fullName>
    </submittedName>
</protein>
<comment type="cofactor">
    <cofactor evidence="1">
        <name>pantetheine 4'-phosphate</name>
        <dbReference type="ChEBI" id="CHEBI:47942"/>
    </cofactor>
</comment>
<dbReference type="InterPro" id="IPR020806">
    <property type="entry name" value="PKS_PP-bd"/>
</dbReference>
<evidence type="ECO:0000256" key="8">
    <source>
        <dbReference type="SAM" id="MobiDB-lite"/>
    </source>
</evidence>
<feature type="domain" description="Carrier" evidence="9">
    <location>
        <begin position="1514"/>
        <end position="1589"/>
    </location>
</feature>
<dbReference type="InterPro" id="IPR013968">
    <property type="entry name" value="PKS_KR"/>
</dbReference>
<dbReference type="PROSITE" id="PS00012">
    <property type="entry name" value="PHOSPHOPANTETHEINE"/>
    <property type="match status" value="1"/>
</dbReference>
<dbReference type="Pfam" id="PF16197">
    <property type="entry name" value="KAsynt_C_assoc"/>
    <property type="match status" value="2"/>
</dbReference>
<evidence type="ECO:0000256" key="4">
    <source>
        <dbReference type="ARBA" id="ARBA00022679"/>
    </source>
</evidence>
<dbReference type="CDD" id="cd00833">
    <property type="entry name" value="PKS"/>
    <property type="match status" value="2"/>
</dbReference>
<dbReference type="CDD" id="cd08952">
    <property type="entry name" value="KR_1_SDR_x"/>
    <property type="match status" value="1"/>
</dbReference>
<accession>A0ABS0NTP7</accession>
<evidence type="ECO:0000256" key="6">
    <source>
        <dbReference type="ARBA" id="ARBA00023268"/>
    </source>
</evidence>
<evidence type="ECO:0000256" key="7">
    <source>
        <dbReference type="ARBA" id="ARBA00023315"/>
    </source>
</evidence>
<dbReference type="Gene3D" id="3.40.50.720">
    <property type="entry name" value="NAD(P)-binding Rossmann-like Domain"/>
    <property type="match status" value="1"/>
</dbReference>
<feature type="non-terminal residue" evidence="11">
    <location>
        <position position="2136"/>
    </location>
</feature>
<evidence type="ECO:0000259" key="10">
    <source>
        <dbReference type="PROSITE" id="PS52004"/>
    </source>
</evidence>
<dbReference type="InterPro" id="IPR015083">
    <property type="entry name" value="NorB/c/GfsB-D-like_docking"/>
</dbReference>
<dbReference type="InterPro" id="IPR001227">
    <property type="entry name" value="Ac_transferase_dom_sf"/>
</dbReference>
<dbReference type="InterPro" id="IPR036736">
    <property type="entry name" value="ACP-like_sf"/>
</dbReference>
<dbReference type="InterPro" id="IPR014043">
    <property type="entry name" value="Acyl_transferase_dom"/>
</dbReference>
<dbReference type="Gene3D" id="3.30.70.3290">
    <property type="match status" value="2"/>
</dbReference>
<dbReference type="InterPro" id="IPR016039">
    <property type="entry name" value="Thiolase-like"/>
</dbReference>
<dbReference type="Gene3D" id="3.40.47.10">
    <property type="match status" value="2"/>
</dbReference>
<keyword evidence="7" id="KW-0012">Acyltransferase</keyword>
<reference evidence="11 12" key="1">
    <citation type="submission" date="2020-09" db="EMBL/GenBank/DDBJ databases">
        <title>Biosynthesis of the nuclear factor of activated T cells inhibitor NFAT-133 and its congeners in Streptomyces pactum.</title>
        <authorList>
            <person name="Zhou W."/>
            <person name="Posri P."/>
            <person name="Abugrain M.E."/>
            <person name="Weisberg A.J."/>
            <person name="Chang J.H."/>
            <person name="Mahmud T."/>
        </authorList>
    </citation>
    <scope>NUCLEOTIDE SEQUENCE [LARGE SCALE GENOMIC DNA]</scope>
    <source>
        <strain evidence="11 12">ATCC 27456</strain>
    </source>
</reference>
<dbReference type="Pfam" id="PF08659">
    <property type="entry name" value="KR"/>
    <property type="match status" value="1"/>
</dbReference>